<dbReference type="RefSeq" id="WP_338606148.1">
    <property type="nucleotide sequence ID" value="NZ_AP028679.1"/>
</dbReference>
<evidence type="ECO:0000256" key="1">
    <source>
        <dbReference type="SAM" id="MobiDB-lite"/>
    </source>
</evidence>
<dbReference type="KEGG" id="dmp:FAK_15080"/>
<dbReference type="Proteomes" id="UP001366166">
    <property type="component" value="Chromosome"/>
</dbReference>
<keyword evidence="3" id="KW-1185">Reference proteome</keyword>
<feature type="compositionally biased region" description="Basic and acidic residues" evidence="1">
    <location>
        <begin position="1"/>
        <end position="12"/>
    </location>
</feature>
<reference evidence="3" key="1">
    <citation type="journal article" date="2023" name="Arch. Microbiol.">
        <title>Desulfoferula mesophilus gen. nov. sp. nov., a mesophilic sulfate-reducing bacterium isolated from a brackish lake sediment.</title>
        <authorList>
            <person name="Watanabe T."/>
            <person name="Yabe T."/>
            <person name="Tsuji J.M."/>
            <person name="Fukui M."/>
        </authorList>
    </citation>
    <scope>NUCLEOTIDE SEQUENCE [LARGE SCALE GENOMIC DNA]</scope>
    <source>
        <strain evidence="3">12FAK</strain>
    </source>
</reference>
<evidence type="ECO:0000313" key="3">
    <source>
        <dbReference type="Proteomes" id="UP001366166"/>
    </source>
</evidence>
<protein>
    <submittedName>
        <fullName evidence="2">Uncharacterized protein</fullName>
    </submittedName>
</protein>
<gene>
    <name evidence="2" type="ORF">FAK_15080</name>
</gene>
<feature type="region of interest" description="Disordered" evidence="1">
    <location>
        <begin position="1"/>
        <end position="29"/>
    </location>
</feature>
<sequence>MFGKLFKREDPGKQQAAQSAGAEVKSEKPREIHAAVGRELVVTYKEDPDWVWKLKQVQRPSEQGKDIRDFRVYDASVAAGRGVAVRNFESLDAHPELVLYHGWLNKKNNDVQLSAGAAQEQRTN</sequence>
<accession>A0AAU9F297</accession>
<name>A0AAU9F297_9BACT</name>
<organism evidence="2 3">
    <name type="scientific">Desulfoferula mesophila</name>
    <dbReference type="NCBI Taxonomy" id="3058419"/>
    <lineage>
        <taxon>Bacteria</taxon>
        <taxon>Pseudomonadati</taxon>
        <taxon>Thermodesulfobacteriota</taxon>
        <taxon>Desulfarculia</taxon>
        <taxon>Desulfarculales</taxon>
        <taxon>Desulfarculaceae</taxon>
        <taxon>Desulfoferula</taxon>
    </lineage>
</organism>
<evidence type="ECO:0000313" key="2">
    <source>
        <dbReference type="EMBL" id="BEQ14442.1"/>
    </source>
</evidence>
<proteinExistence type="predicted"/>
<dbReference type="EMBL" id="AP028679">
    <property type="protein sequence ID" value="BEQ14442.1"/>
    <property type="molecule type" value="Genomic_DNA"/>
</dbReference>
<dbReference type="AlphaFoldDB" id="A0AAU9F297"/>